<dbReference type="SFLD" id="SFLDS00003">
    <property type="entry name" value="Haloacid_Dehalogenase"/>
    <property type="match status" value="1"/>
</dbReference>
<dbReference type="PROSITE" id="PS01229">
    <property type="entry name" value="COF_2"/>
    <property type="match status" value="1"/>
</dbReference>
<dbReference type="GO" id="GO:0000287">
    <property type="term" value="F:magnesium ion binding"/>
    <property type="evidence" value="ECO:0007669"/>
    <property type="project" value="TreeGrafter"/>
</dbReference>
<gene>
    <name evidence="1" type="ORF">BLM47_07070</name>
</gene>
<dbReference type="SFLD" id="SFLDG01144">
    <property type="entry name" value="C2.B.4:_PGP_Like"/>
    <property type="match status" value="1"/>
</dbReference>
<name>A0A2A6E063_9BACL</name>
<dbReference type="EMBL" id="MOXJ01000014">
    <property type="protein sequence ID" value="PDO10520.1"/>
    <property type="molecule type" value="Genomic_DNA"/>
</dbReference>
<dbReference type="InterPro" id="IPR023214">
    <property type="entry name" value="HAD_sf"/>
</dbReference>
<accession>A0A2A6E063</accession>
<dbReference type="GO" id="GO:0016791">
    <property type="term" value="F:phosphatase activity"/>
    <property type="evidence" value="ECO:0007669"/>
    <property type="project" value="TreeGrafter"/>
</dbReference>
<evidence type="ECO:0000313" key="2">
    <source>
        <dbReference type="Proteomes" id="UP000243688"/>
    </source>
</evidence>
<evidence type="ECO:0000313" key="1">
    <source>
        <dbReference type="EMBL" id="PDO10520.1"/>
    </source>
</evidence>
<dbReference type="AlphaFoldDB" id="A0A2A6E063"/>
<dbReference type="PANTHER" id="PTHR10000">
    <property type="entry name" value="PHOSPHOSERINE PHOSPHATASE"/>
    <property type="match status" value="1"/>
</dbReference>
<organism evidence="1 2">
    <name type="scientific">Candidatus Reconcilbacillus cellulovorans</name>
    <dbReference type="NCBI Taxonomy" id="1906605"/>
    <lineage>
        <taxon>Bacteria</taxon>
        <taxon>Bacillati</taxon>
        <taxon>Bacillota</taxon>
        <taxon>Bacilli</taxon>
        <taxon>Bacillales</taxon>
        <taxon>Paenibacillaceae</taxon>
        <taxon>Candidatus Reconcilbacillus</taxon>
    </lineage>
</organism>
<dbReference type="CDD" id="cd07516">
    <property type="entry name" value="HAD_Pase"/>
    <property type="match status" value="1"/>
</dbReference>
<dbReference type="SFLD" id="SFLDG01140">
    <property type="entry name" value="C2.B:_Phosphomannomutase_and_P"/>
    <property type="match status" value="1"/>
</dbReference>
<dbReference type="Proteomes" id="UP000243688">
    <property type="component" value="Unassembled WGS sequence"/>
</dbReference>
<dbReference type="Pfam" id="PF08282">
    <property type="entry name" value="Hydrolase_3"/>
    <property type="match status" value="1"/>
</dbReference>
<dbReference type="NCBIfam" id="TIGR00099">
    <property type="entry name" value="Cof-subfamily"/>
    <property type="match status" value="1"/>
</dbReference>
<dbReference type="Gene3D" id="3.30.1240.10">
    <property type="match status" value="1"/>
</dbReference>
<keyword evidence="1" id="KW-0378">Hydrolase</keyword>
<protein>
    <submittedName>
        <fullName evidence="1">Hydrolase</fullName>
    </submittedName>
</protein>
<proteinExistence type="predicted"/>
<dbReference type="InterPro" id="IPR000150">
    <property type="entry name" value="Cof"/>
</dbReference>
<dbReference type="Gene3D" id="3.40.50.1000">
    <property type="entry name" value="HAD superfamily/HAD-like"/>
    <property type="match status" value="1"/>
</dbReference>
<dbReference type="SUPFAM" id="SSF56784">
    <property type="entry name" value="HAD-like"/>
    <property type="match status" value="1"/>
</dbReference>
<sequence length="271" mass="30233">MLVVDLDDTLLTDDRTVTDATRAALAEAAARGVVVTLATGRMYASARRIAESLRLDVPIITYQGALVKTLDGRVLYERTVPRDVAERFWQYCKQNRLHLHVYHDDTLYVPEDNDKSREYAALSEVPFVVEPNLGRLIGLPLPKMLVVDDPERLDRIMPELRDMFGDRAHITKSKPHYLEVLHPEATKGHAIRFLAAHFGCDMKEVIAVGDSWNDRDMIEAAGLGVAMGNAVEPLKAVADFITATNNEDGVRLVVERFILGREPSTTPSRAS</sequence>
<comment type="caution">
    <text evidence="1">The sequence shown here is derived from an EMBL/GenBank/DDBJ whole genome shotgun (WGS) entry which is preliminary data.</text>
</comment>
<dbReference type="NCBIfam" id="TIGR01484">
    <property type="entry name" value="HAD-SF-IIB"/>
    <property type="match status" value="1"/>
</dbReference>
<dbReference type="PANTHER" id="PTHR10000:SF8">
    <property type="entry name" value="HAD SUPERFAMILY HYDROLASE-LIKE, TYPE 3"/>
    <property type="match status" value="1"/>
</dbReference>
<reference evidence="1 2" key="1">
    <citation type="submission" date="2016-12" db="EMBL/GenBank/DDBJ databases">
        <title>Candidatus Reconcilibacillus cellulovorans genome.</title>
        <authorList>
            <person name="Kolinko S."/>
            <person name="Wu Y.-W."/>
            <person name="Tachea F."/>
            <person name="Denzel E."/>
            <person name="Hiras J."/>
            <person name="Baecker N."/>
            <person name="Chan L.J."/>
            <person name="Eichorst S.A."/>
            <person name="Frey D."/>
            <person name="Adams P.D."/>
            <person name="Pray T."/>
            <person name="Tanjore D."/>
            <person name="Petzold C.J."/>
            <person name="Gladden J.M."/>
            <person name="Simmons B.A."/>
            <person name="Singer S.W."/>
        </authorList>
    </citation>
    <scope>NUCLEOTIDE SEQUENCE [LARGE SCALE GENOMIC DNA]</scope>
    <source>
        <strain evidence="1">JTherm</strain>
    </source>
</reference>
<dbReference type="InterPro" id="IPR006379">
    <property type="entry name" value="HAD-SF_hydro_IIB"/>
</dbReference>
<dbReference type="GO" id="GO:0005829">
    <property type="term" value="C:cytosol"/>
    <property type="evidence" value="ECO:0007669"/>
    <property type="project" value="TreeGrafter"/>
</dbReference>
<dbReference type="InterPro" id="IPR036412">
    <property type="entry name" value="HAD-like_sf"/>
</dbReference>